<evidence type="ECO:0000313" key="4">
    <source>
        <dbReference type="RefSeq" id="XP_014641507.1"/>
    </source>
</evidence>
<organism evidence="3 4">
    <name type="scientific">Ceratotherium simum simum</name>
    <name type="common">Southern white rhinoceros</name>
    <dbReference type="NCBI Taxonomy" id="73337"/>
    <lineage>
        <taxon>Eukaryota</taxon>
        <taxon>Metazoa</taxon>
        <taxon>Chordata</taxon>
        <taxon>Craniata</taxon>
        <taxon>Vertebrata</taxon>
        <taxon>Euteleostomi</taxon>
        <taxon>Mammalia</taxon>
        <taxon>Eutheria</taxon>
        <taxon>Laurasiatheria</taxon>
        <taxon>Perissodactyla</taxon>
        <taxon>Rhinocerotidae</taxon>
        <taxon>Ceratotherium</taxon>
    </lineage>
</organism>
<dbReference type="EC" id="4.3.2.9" evidence="1"/>
<accession>A0ABM1CPM6</accession>
<dbReference type="RefSeq" id="XP_014641507.1">
    <property type="nucleotide sequence ID" value="XM_014786021.1"/>
</dbReference>
<evidence type="ECO:0000256" key="1">
    <source>
        <dbReference type="ARBA" id="ARBA00012346"/>
    </source>
</evidence>
<dbReference type="InterPro" id="IPR013024">
    <property type="entry name" value="GGCT-like"/>
</dbReference>
<dbReference type="Proteomes" id="UP000694910">
    <property type="component" value="Unplaced"/>
</dbReference>
<sequence>MADSGCENLRSQEAGSFLYFAYGSNLLTERIHLRNPSAAFVGVARLQDFKLDFGNFKGKTSETWHGGIATIFQSPGDEVWGVVWKMNKSNLSSLDNQEGVKSGTYDPIEVNVYTQEGKKITCRSYQMKSYECAPPSPQYKKVICMGAKENGLPLEYQKKLNAVEPNDYKGKVSEEIEDIIKKGETKTR</sequence>
<dbReference type="GeneID" id="101409025"/>
<dbReference type="SUPFAM" id="SSF110857">
    <property type="entry name" value="Gamma-glutamyl cyclotransferase-like"/>
    <property type="match status" value="1"/>
</dbReference>
<dbReference type="CDD" id="cd06661">
    <property type="entry name" value="GGCT_like"/>
    <property type="match status" value="1"/>
</dbReference>
<dbReference type="PANTHER" id="PTHR12935:SF0">
    <property type="entry name" value="GAMMA-GLUTAMYLCYCLOTRANSFERASE"/>
    <property type="match status" value="1"/>
</dbReference>
<keyword evidence="3" id="KW-1185">Reference proteome</keyword>
<dbReference type="InterPro" id="IPR036568">
    <property type="entry name" value="GGCT-like_sf"/>
</dbReference>
<protein>
    <recommendedName>
        <fullName evidence="1">gamma-glutamylcyclotransferase</fullName>
        <ecNumber evidence="1">4.3.2.9</ecNumber>
    </recommendedName>
</protein>
<dbReference type="Pfam" id="PF13772">
    <property type="entry name" value="AIG2_2"/>
    <property type="match status" value="1"/>
</dbReference>
<evidence type="ECO:0000256" key="2">
    <source>
        <dbReference type="ARBA" id="ARBA00023239"/>
    </source>
</evidence>
<dbReference type="PANTHER" id="PTHR12935">
    <property type="entry name" value="GAMMA-GLUTAMYLCYCLOTRANSFERASE"/>
    <property type="match status" value="1"/>
</dbReference>
<gene>
    <name evidence="4" type="primary">LOC101409025</name>
</gene>
<reference evidence="4" key="1">
    <citation type="submission" date="2025-08" db="UniProtKB">
        <authorList>
            <consortium name="RefSeq"/>
        </authorList>
    </citation>
    <scope>IDENTIFICATION</scope>
</reference>
<dbReference type="InterPro" id="IPR017939">
    <property type="entry name" value="G-Glutamylcylcotransferase"/>
</dbReference>
<dbReference type="Gene3D" id="3.10.490.10">
    <property type="entry name" value="Gamma-glutamyl cyclotransferase-like"/>
    <property type="match status" value="1"/>
</dbReference>
<keyword evidence="2" id="KW-0456">Lyase</keyword>
<name>A0ABM1CPM6_CERSS</name>
<evidence type="ECO:0000313" key="3">
    <source>
        <dbReference type="Proteomes" id="UP000694910"/>
    </source>
</evidence>
<proteinExistence type="predicted"/>